<keyword evidence="2" id="KW-0238">DNA-binding</keyword>
<dbReference type="SUPFAM" id="SSF53822">
    <property type="entry name" value="Periplasmic binding protein-like I"/>
    <property type="match status" value="1"/>
</dbReference>
<dbReference type="PANTHER" id="PTHR30146:SF138">
    <property type="entry name" value="TRANSCRIPTIONAL REGULATORY PROTEIN"/>
    <property type="match status" value="1"/>
</dbReference>
<dbReference type="Gene3D" id="3.40.50.2300">
    <property type="match status" value="2"/>
</dbReference>
<gene>
    <name evidence="6" type="ORF">HF995_06100</name>
</gene>
<evidence type="ECO:0000256" key="3">
    <source>
        <dbReference type="ARBA" id="ARBA00023163"/>
    </source>
</evidence>
<dbReference type="PROSITE" id="PS50932">
    <property type="entry name" value="HTH_LACI_2"/>
    <property type="match status" value="1"/>
</dbReference>
<dbReference type="GO" id="GO:0000976">
    <property type="term" value="F:transcription cis-regulatory region binding"/>
    <property type="evidence" value="ECO:0007669"/>
    <property type="project" value="TreeGrafter"/>
</dbReference>
<dbReference type="PANTHER" id="PTHR30146">
    <property type="entry name" value="LACI-RELATED TRANSCRIPTIONAL REPRESSOR"/>
    <property type="match status" value="1"/>
</dbReference>
<dbReference type="InterPro" id="IPR000843">
    <property type="entry name" value="HTH_LacI"/>
</dbReference>
<evidence type="ECO:0000256" key="1">
    <source>
        <dbReference type="ARBA" id="ARBA00023015"/>
    </source>
</evidence>
<organism evidence="6 7">
    <name type="scientific">Sanguibacter hominis ATCC BAA-789</name>
    <dbReference type="NCBI Taxonomy" id="1312740"/>
    <lineage>
        <taxon>Bacteria</taxon>
        <taxon>Bacillati</taxon>
        <taxon>Actinomycetota</taxon>
        <taxon>Actinomycetes</taxon>
        <taxon>Micrococcales</taxon>
        <taxon>Sanguibacteraceae</taxon>
        <taxon>Sanguibacter</taxon>
    </lineage>
</organism>
<dbReference type="CDD" id="cd01392">
    <property type="entry name" value="HTH_LacI"/>
    <property type="match status" value="1"/>
</dbReference>
<evidence type="ECO:0000313" key="7">
    <source>
        <dbReference type="Proteomes" id="UP000774283"/>
    </source>
</evidence>
<evidence type="ECO:0000313" key="6">
    <source>
        <dbReference type="EMBL" id="NKX92849.1"/>
    </source>
</evidence>
<dbReference type="Pfam" id="PF13377">
    <property type="entry name" value="Peripla_BP_3"/>
    <property type="match status" value="1"/>
</dbReference>
<dbReference type="Proteomes" id="UP000774283">
    <property type="component" value="Unassembled WGS sequence"/>
</dbReference>
<protein>
    <submittedName>
        <fullName evidence="6">LacI family transcriptional regulator</fullName>
    </submittedName>
</protein>
<keyword evidence="3" id="KW-0804">Transcription</keyword>
<dbReference type="InterPro" id="IPR028082">
    <property type="entry name" value="Peripla_BP_I"/>
</dbReference>
<evidence type="ECO:0000256" key="4">
    <source>
        <dbReference type="SAM" id="MobiDB-lite"/>
    </source>
</evidence>
<dbReference type="AlphaFoldDB" id="A0A9X5FEP4"/>
<comment type="caution">
    <text evidence="6">The sequence shown here is derived from an EMBL/GenBank/DDBJ whole genome shotgun (WGS) entry which is preliminary data.</text>
</comment>
<dbReference type="SUPFAM" id="SSF47413">
    <property type="entry name" value="lambda repressor-like DNA-binding domains"/>
    <property type="match status" value="1"/>
</dbReference>
<dbReference type="Gene3D" id="1.10.260.40">
    <property type="entry name" value="lambda repressor-like DNA-binding domains"/>
    <property type="match status" value="1"/>
</dbReference>
<reference evidence="6 7" key="1">
    <citation type="submission" date="2020-04" db="EMBL/GenBank/DDBJ databases">
        <title>MicrobeNet Type strains.</title>
        <authorList>
            <person name="Nicholson A.C."/>
        </authorList>
    </citation>
    <scope>NUCLEOTIDE SEQUENCE [LARGE SCALE GENOMIC DNA]</scope>
    <source>
        <strain evidence="6 7">ATCC BAA-789</strain>
    </source>
</reference>
<feature type="domain" description="HTH lacI-type" evidence="5">
    <location>
        <begin position="11"/>
        <end position="65"/>
    </location>
</feature>
<evidence type="ECO:0000256" key="2">
    <source>
        <dbReference type="ARBA" id="ARBA00023125"/>
    </source>
</evidence>
<accession>A0A9X5FEP4</accession>
<dbReference type="InterPro" id="IPR010982">
    <property type="entry name" value="Lambda_DNA-bd_dom_sf"/>
</dbReference>
<name>A0A9X5FEP4_9MICO</name>
<dbReference type="CDD" id="cd06267">
    <property type="entry name" value="PBP1_LacI_sugar_binding-like"/>
    <property type="match status" value="1"/>
</dbReference>
<proteinExistence type="predicted"/>
<dbReference type="SMART" id="SM00354">
    <property type="entry name" value="HTH_LACI"/>
    <property type="match status" value="1"/>
</dbReference>
<dbReference type="Pfam" id="PF00356">
    <property type="entry name" value="LacI"/>
    <property type="match status" value="1"/>
</dbReference>
<sequence length="354" mass="37678">MVDDDTGAKPPTIYDVAAACGVAPSTVSRAFSRPGRVAAATAARIHEVAEQMGYRSNPFAQALQGSRTKLVALVASDLTNPFFFEIIRGAERAAAEQDYTLLVADVNESTEVERQALDRTAGIVEGIVLATSRLSDTSIRAIARRQPAVVLNRVVTDVPSVVTDNGRGMRRAVEHLAELDHRTITYLAGPEASWADGMRWRAAQEAGHELGLRVRRLGPFAPTIDGGRAAARAFAEARTTAVVAYNDLIAIGFMQTVQSWGVAVPGDVSVVGFDDIFGADFCSPALTTVAAPLAALGKHAVTMLVEQLSTVGLRGARTVVPRRPALLPAALRVRESTGPRPRRQRAWTPTPPAG</sequence>
<keyword evidence="1" id="KW-0805">Transcription regulation</keyword>
<dbReference type="InterPro" id="IPR046335">
    <property type="entry name" value="LacI/GalR-like_sensor"/>
</dbReference>
<dbReference type="GO" id="GO:0003700">
    <property type="term" value="F:DNA-binding transcription factor activity"/>
    <property type="evidence" value="ECO:0007669"/>
    <property type="project" value="TreeGrafter"/>
</dbReference>
<evidence type="ECO:0000259" key="5">
    <source>
        <dbReference type="PROSITE" id="PS50932"/>
    </source>
</evidence>
<feature type="region of interest" description="Disordered" evidence="4">
    <location>
        <begin position="334"/>
        <end position="354"/>
    </location>
</feature>
<keyword evidence="7" id="KW-1185">Reference proteome</keyword>
<dbReference type="RefSeq" id="WP_168446836.1">
    <property type="nucleotide sequence ID" value="NZ_JAAXOW010000001.1"/>
</dbReference>
<dbReference type="EMBL" id="JAAXOW010000001">
    <property type="protein sequence ID" value="NKX92849.1"/>
    <property type="molecule type" value="Genomic_DNA"/>
</dbReference>